<comment type="caution">
    <text evidence="2">The sequence shown here is derived from an EMBL/GenBank/DDBJ whole genome shotgun (WGS) entry which is preliminary data.</text>
</comment>
<dbReference type="InterPro" id="IPR011009">
    <property type="entry name" value="Kinase-like_dom_sf"/>
</dbReference>
<evidence type="ECO:0000256" key="1">
    <source>
        <dbReference type="PROSITE-ProRule" id="PRU10141"/>
    </source>
</evidence>
<reference evidence="2 3" key="1">
    <citation type="journal article" date="2018" name="Nat. Ecol. Evol.">
        <title>Shark genomes provide insights into elasmobranch evolution and the origin of vertebrates.</title>
        <authorList>
            <person name="Hara Y"/>
            <person name="Yamaguchi K"/>
            <person name="Onimaru K"/>
            <person name="Kadota M"/>
            <person name="Koyanagi M"/>
            <person name="Keeley SD"/>
            <person name="Tatsumi K"/>
            <person name="Tanaka K"/>
            <person name="Motone F"/>
            <person name="Kageyama Y"/>
            <person name="Nozu R"/>
            <person name="Adachi N"/>
            <person name="Nishimura O"/>
            <person name="Nakagawa R"/>
            <person name="Tanegashima C"/>
            <person name="Kiyatake I"/>
            <person name="Matsumoto R"/>
            <person name="Murakumo K"/>
            <person name="Nishida K"/>
            <person name="Terakita A"/>
            <person name="Kuratani S"/>
            <person name="Sato K"/>
            <person name="Hyodo S Kuraku.S."/>
        </authorList>
    </citation>
    <scope>NUCLEOTIDE SEQUENCE [LARGE SCALE GENOMIC DNA]</scope>
</reference>
<dbReference type="OrthoDB" id="336747at2759"/>
<dbReference type="PROSITE" id="PS00107">
    <property type="entry name" value="PROTEIN_KINASE_ATP"/>
    <property type="match status" value="1"/>
</dbReference>
<dbReference type="EMBL" id="BEZZ01100711">
    <property type="protein sequence ID" value="GCC43535.1"/>
    <property type="molecule type" value="Genomic_DNA"/>
</dbReference>
<dbReference type="AlphaFoldDB" id="A0A401TLM0"/>
<evidence type="ECO:0000313" key="2">
    <source>
        <dbReference type="EMBL" id="GCC43535.1"/>
    </source>
</evidence>
<gene>
    <name evidence="2" type="ORF">chiPu_0027318</name>
</gene>
<feature type="binding site" evidence="1">
    <location>
        <position position="98"/>
    </location>
    <ligand>
        <name>ATP</name>
        <dbReference type="ChEBI" id="CHEBI:30616"/>
    </ligand>
</feature>
<dbReference type="STRING" id="137246.A0A401TLM0"/>
<dbReference type="Proteomes" id="UP000287033">
    <property type="component" value="Unassembled WGS sequence"/>
</dbReference>
<dbReference type="SUPFAM" id="SSF56112">
    <property type="entry name" value="Protein kinase-like (PK-like)"/>
    <property type="match status" value="1"/>
</dbReference>
<proteinExistence type="predicted"/>
<keyword evidence="1" id="KW-0547">Nucleotide-binding</keyword>
<accession>A0A401TLM0</accession>
<keyword evidence="3" id="KW-1185">Reference proteome</keyword>
<protein>
    <recommendedName>
        <fullName evidence="4">Protein kinase domain-containing protein</fullName>
    </recommendedName>
</protein>
<keyword evidence="1" id="KW-0067">ATP-binding</keyword>
<dbReference type="InterPro" id="IPR017441">
    <property type="entry name" value="Protein_kinase_ATP_BS"/>
</dbReference>
<dbReference type="GO" id="GO:0005524">
    <property type="term" value="F:ATP binding"/>
    <property type="evidence" value="ECO:0007669"/>
    <property type="project" value="UniProtKB-UniRule"/>
</dbReference>
<evidence type="ECO:0008006" key="4">
    <source>
        <dbReference type="Google" id="ProtNLM"/>
    </source>
</evidence>
<organism evidence="2 3">
    <name type="scientific">Chiloscyllium punctatum</name>
    <name type="common">Brownbanded bambooshark</name>
    <name type="synonym">Hemiscyllium punctatum</name>
    <dbReference type="NCBI Taxonomy" id="137246"/>
    <lineage>
        <taxon>Eukaryota</taxon>
        <taxon>Metazoa</taxon>
        <taxon>Chordata</taxon>
        <taxon>Craniata</taxon>
        <taxon>Vertebrata</taxon>
        <taxon>Chondrichthyes</taxon>
        <taxon>Elasmobranchii</taxon>
        <taxon>Galeomorphii</taxon>
        <taxon>Galeoidea</taxon>
        <taxon>Orectolobiformes</taxon>
        <taxon>Hemiscylliidae</taxon>
        <taxon>Chiloscyllium</taxon>
    </lineage>
</organism>
<evidence type="ECO:0000313" key="3">
    <source>
        <dbReference type="Proteomes" id="UP000287033"/>
    </source>
</evidence>
<name>A0A401TLM0_CHIPU</name>
<dbReference type="Gene3D" id="3.30.200.20">
    <property type="entry name" value="Phosphorylase Kinase, domain 1"/>
    <property type="match status" value="1"/>
</dbReference>
<sequence length="113" mass="12235">MCAHSLSLSLGLPQGYSFIAPSVLFAHNAVTSGDLDLELCEVGGCPDSMAVARSAMMKDSAFFQHYELEMKEPPLGTGSFSICRKCHNKLNGQEYAVKILSNRSGALKPSPYY</sequence>